<comment type="function">
    <text evidence="3">Molecular adapter that stimulates membrane curvature formation and subsequent endoplasmic reticulum exit site (ERES) establishment by recruiting PI3K complex I, leading to COPII vesicle-mediated transport. Promotes endoplasmic reticulum (ER) exit of cGAMP-activated STING1 oligomers.</text>
</comment>
<dbReference type="GO" id="GO:0006888">
    <property type="term" value="P:endoplasmic reticulum to Golgi vesicle-mediated transport"/>
    <property type="evidence" value="ECO:0007669"/>
    <property type="project" value="TreeGrafter"/>
</dbReference>
<dbReference type="Proteomes" id="UP000694563">
    <property type="component" value="Chromosome 14"/>
</dbReference>
<organism evidence="5 6">
    <name type="scientific">Catharus ustulatus</name>
    <name type="common">Russet-backed thrush</name>
    <name type="synonym">Hylocichla ustulatus</name>
    <dbReference type="NCBI Taxonomy" id="91951"/>
    <lineage>
        <taxon>Eukaryota</taxon>
        <taxon>Metazoa</taxon>
        <taxon>Chordata</taxon>
        <taxon>Craniata</taxon>
        <taxon>Vertebrata</taxon>
        <taxon>Euteleostomi</taxon>
        <taxon>Archelosauria</taxon>
        <taxon>Archosauria</taxon>
        <taxon>Dinosauria</taxon>
        <taxon>Saurischia</taxon>
        <taxon>Theropoda</taxon>
        <taxon>Coelurosauria</taxon>
        <taxon>Aves</taxon>
        <taxon>Neognathae</taxon>
        <taxon>Neoaves</taxon>
        <taxon>Telluraves</taxon>
        <taxon>Australaves</taxon>
        <taxon>Passeriformes</taxon>
        <taxon>Turdidae</taxon>
        <taxon>Catharus</taxon>
    </lineage>
</organism>
<accession>A0A8C3VEP3</accession>
<reference evidence="5" key="3">
    <citation type="submission" date="2025-09" db="UniProtKB">
        <authorList>
            <consortium name="Ensembl"/>
        </authorList>
    </citation>
    <scope>IDENTIFICATION</scope>
</reference>
<evidence type="ECO:0000313" key="6">
    <source>
        <dbReference type="Proteomes" id="UP000694563"/>
    </source>
</evidence>
<sequence length="432" mass="49032">MPKVVSRSVVCSDTRDREEYDDGEKPLHVYYCLCGQMVLVLDCQLEKLPMRPRDRARVMDAAKHAHKFCNAEEEESVFLRRPEGIERQFRKKCGKCGLLLFYQHQQKNAPVTFIVDGAVVKFGQGFGKTNIYTQKQEPPKKVMMTKRTKDMGKFSSVTVSTIDEEEEEIEAREIADSYAQNAKVIEKQLERKGMSKKRLQELVSAEHKALRCVGFIHKTCLAEKTTKSYHSSVNKAEVTDKVQELHCAAASLEDENFSVSLCISDTLRTSLNSNGTEDFVQTAVFYRLSVMSRLFQVQYLLSRKSLLGAFPSSSLDICLFILENPYKSKLYVCCSFYYFQCVQKVQQLSHAIPTQCGMTGMQGLGMVLLLTLTCQRQGCSTAVSAPAEHHKAAVVQKYRVTTDIQEYNIQGCFKLLLIKIATNEFKYMVGSY</sequence>
<evidence type="ECO:0000313" key="5">
    <source>
        <dbReference type="Ensembl" id="ENSCUSP00005027142.1"/>
    </source>
</evidence>
<dbReference type="PANTHER" id="PTHR46355:SF1">
    <property type="entry name" value="STING ER EXIT PROTEIN"/>
    <property type="match status" value="1"/>
</dbReference>
<protein>
    <recommendedName>
        <fullName evidence="2">STING ER exit protein</fullName>
    </recommendedName>
</protein>
<evidence type="ECO:0000256" key="2">
    <source>
        <dbReference type="ARBA" id="ARBA00024237"/>
    </source>
</evidence>
<reference evidence="5" key="1">
    <citation type="submission" date="2020-10" db="EMBL/GenBank/DDBJ databases">
        <title>Catharus ustulatus (Swainson's thrush) genome, bCatUst1, primary haplotype v2.</title>
        <authorList>
            <person name="Delmore K."/>
            <person name="Vafadar M."/>
            <person name="Formenti G."/>
            <person name="Chow W."/>
            <person name="Pelan S."/>
            <person name="Howe K."/>
            <person name="Rhie A."/>
            <person name="Mountcastle J."/>
            <person name="Haase B."/>
            <person name="Fedrigo O."/>
            <person name="Jarvis E.D."/>
        </authorList>
    </citation>
    <scope>NUCLEOTIDE SEQUENCE [LARGE SCALE GENOMIC DNA]</scope>
</reference>
<dbReference type="Ensembl" id="ENSCUST00005028084.1">
    <property type="protein sequence ID" value="ENSCUSP00005027142.1"/>
    <property type="gene ID" value="ENSCUSG00005016750.1"/>
</dbReference>
<reference evidence="5" key="2">
    <citation type="submission" date="2025-08" db="UniProtKB">
        <authorList>
            <consortium name="Ensembl"/>
        </authorList>
    </citation>
    <scope>IDENTIFICATION</scope>
</reference>
<dbReference type="Pfam" id="PF25809">
    <property type="entry name" value="STEEP1"/>
    <property type="match status" value="1"/>
</dbReference>
<dbReference type="InterPro" id="IPR029704">
    <property type="entry name" value="STEEP-like"/>
</dbReference>
<gene>
    <name evidence="5" type="primary">STEEP1</name>
</gene>
<evidence type="ECO:0000259" key="4">
    <source>
        <dbReference type="Pfam" id="PF25809"/>
    </source>
</evidence>
<name>A0A8C3VEP3_CATUS</name>
<comment type="similarity">
    <text evidence="1">Belongs to the STEEP1 family.</text>
</comment>
<feature type="domain" description="STEEP1" evidence="4">
    <location>
        <begin position="22"/>
        <end position="122"/>
    </location>
</feature>
<dbReference type="AlphaFoldDB" id="A0A8C3VEP3"/>
<dbReference type="GO" id="GO:0005737">
    <property type="term" value="C:cytoplasm"/>
    <property type="evidence" value="ECO:0007669"/>
    <property type="project" value="GOC"/>
</dbReference>
<dbReference type="GO" id="GO:0090158">
    <property type="term" value="P:endoplasmic reticulum membrane organization"/>
    <property type="evidence" value="ECO:0007669"/>
    <property type="project" value="TreeGrafter"/>
</dbReference>
<evidence type="ECO:0000256" key="1">
    <source>
        <dbReference type="ARBA" id="ARBA00024205"/>
    </source>
</evidence>
<proteinExistence type="inferred from homology"/>
<keyword evidence="6" id="KW-1185">Reference proteome</keyword>
<dbReference type="PANTHER" id="PTHR46355">
    <property type="entry name" value="UPF0428 PROTEIN CXORF56"/>
    <property type="match status" value="1"/>
</dbReference>
<evidence type="ECO:0000256" key="3">
    <source>
        <dbReference type="ARBA" id="ARBA00046019"/>
    </source>
</evidence>
<dbReference type="InterPro" id="IPR057965">
    <property type="entry name" value="STEEP1_dom"/>
</dbReference>